<comment type="caution">
    <text evidence="5">The sequence shown here is derived from an EMBL/GenBank/DDBJ whole genome shotgun (WGS) entry which is preliminary data.</text>
</comment>
<dbReference type="CDD" id="cd07185">
    <property type="entry name" value="OmpA_C-like"/>
    <property type="match status" value="1"/>
</dbReference>
<dbReference type="PROSITE" id="PS51123">
    <property type="entry name" value="OMPA_2"/>
    <property type="match status" value="1"/>
</dbReference>
<comment type="subcellular location">
    <subcellularLocation>
        <location evidence="1">Cell outer membrane</location>
    </subcellularLocation>
</comment>
<dbReference type="InterPro" id="IPR006665">
    <property type="entry name" value="OmpA-like"/>
</dbReference>
<dbReference type="Proteomes" id="UP000294963">
    <property type="component" value="Unassembled WGS sequence"/>
</dbReference>
<name>A0A4R1XK46_ACICA</name>
<organism evidence="5 6">
    <name type="scientific">Acinetobacter calcoaceticus</name>
    <dbReference type="NCBI Taxonomy" id="471"/>
    <lineage>
        <taxon>Bacteria</taxon>
        <taxon>Pseudomonadati</taxon>
        <taxon>Pseudomonadota</taxon>
        <taxon>Gammaproteobacteria</taxon>
        <taxon>Moraxellales</taxon>
        <taxon>Moraxellaceae</taxon>
        <taxon>Acinetobacter</taxon>
        <taxon>Acinetobacter calcoaceticus/baumannii complex</taxon>
    </lineage>
</organism>
<sequence length="162" mass="18532">MKTSFNHFFKISIIFLIGLSLTACMSLGQLSYKQARMLKKEGFTLTEEGWTLGLPERLLFEFDQSEVKEKQTGELVRLSRQLHQYKLQKLKVIGHTDSTGEANYNQQLSEKRAQTVAVVFENNGFKPENIQAIGRGSSQPLFENDSEEHRASNRRVNIIIIP</sequence>
<feature type="domain" description="OmpA-like" evidence="4">
    <location>
        <begin position="48"/>
        <end position="162"/>
    </location>
</feature>
<dbReference type="PANTHER" id="PTHR30329:SF17">
    <property type="entry name" value="LIPOPROTEIN YFIB-RELATED"/>
    <property type="match status" value="1"/>
</dbReference>
<dbReference type="InterPro" id="IPR006664">
    <property type="entry name" value="OMP_bac"/>
</dbReference>
<proteinExistence type="predicted"/>
<gene>
    <name evidence="5" type="ORF">EC844_1213</name>
</gene>
<dbReference type="PRINTS" id="PR01021">
    <property type="entry name" value="OMPADOMAIN"/>
</dbReference>
<keyword evidence="6" id="KW-1185">Reference proteome</keyword>
<evidence type="ECO:0000256" key="1">
    <source>
        <dbReference type="ARBA" id="ARBA00004442"/>
    </source>
</evidence>
<evidence type="ECO:0000313" key="5">
    <source>
        <dbReference type="EMBL" id="TCM63282.1"/>
    </source>
</evidence>
<dbReference type="PANTHER" id="PTHR30329">
    <property type="entry name" value="STATOR ELEMENT OF FLAGELLAR MOTOR COMPLEX"/>
    <property type="match status" value="1"/>
</dbReference>
<protein>
    <submittedName>
        <fullName evidence="5">Outer membrane protein OmpA-like peptidoglycan-associated protein</fullName>
    </submittedName>
</protein>
<evidence type="ECO:0000256" key="2">
    <source>
        <dbReference type="ARBA" id="ARBA00023136"/>
    </source>
</evidence>
<evidence type="ECO:0000313" key="6">
    <source>
        <dbReference type="Proteomes" id="UP000294963"/>
    </source>
</evidence>
<accession>A0A4R1XK46</accession>
<dbReference type="SUPFAM" id="SSF103088">
    <property type="entry name" value="OmpA-like"/>
    <property type="match status" value="1"/>
</dbReference>
<evidence type="ECO:0000256" key="3">
    <source>
        <dbReference type="PROSITE-ProRule" id="PRU00473"/>
    </source>
</evidence>
<dbReference type="GO" id="GO:0009279">
    <property type="term" value="C:cell outer membrane"/>
    <property type="evidence" value="ECO:0007669"/>
    <property type="project" value="UniProtKB-SubCell"/>
</dbReference>
<dbReference type="AlphaFoldDB" id="A0A4R1XK46"/>
<dbReference type="Pfam" id="PF00691">
    <property type="entry name" value="OmpA"/>
    <property type="match status" value="1"/>
</dbReference>
<evidence type="ECO:0000259" key="4">
    <source>
        <dbReference type="PROSITE" id="PS51123"/>
    </source>
</evidence>
<dbReference type="Gene3D" id="3.30.1330.60">
    <property type="entry name" value="OmpA-like domain"/>
    <property type="match status" value="1"/>
</dbReference>
<reference evidence="5 6" key="1">
    <citation type="submission" date="2019-03" db="EMBL/GenBank/DDBJ databases">
        <title>Genomic analyses of the natural microbiome of Caenorhabditis elegans.</title>
        <authorList>
            <person name="Samuel B."/>
        </authorList>
    </citation>
    <scope>NUCLEOTIDE SEQUENCE [LARGE SCALE GENOMIC DNA]</scope>
    <source>
        <strain evidence="5 6">JUb89</strain>
    </source>
</reference>
<dbReference type="EMBL" id="SLVJ01000021">
    <property type="protein sequence ID" value="TCM63282.1"/>
    <property type="molecule type" value="Genomic_DNA"/>
</dbReference>
<dbReference type="InterPro" id="IPR050330">
    <property type="entry name" value="Bact_OuterMem_StrucFunc"/>
</dbReference>
<dbReference type="InterPro" id="IPR036737">
    <property type="entry name" value="OmpA-like_sf"/>
</dbReference>
<keyword evidence="2 3" id="KW-0472">Membrane</keyword>
<dbReference type="PROSITE" id="PS51257">
    <property type="entry name" value="PROKAR_LIPOPROTEIN"/>
    <property type="match status" value="1"/>
</dbReference>